<gene>
    <name evidence="1" type="ORF">AUJ42_00390</name>
</gene>
<reference evidence="1 2" key="1">
    <citation type="journal article" date="2016" name="Environ. Microbiol.">
        <title>Genomic resolution of a cold subsurface aquifer community provides metabolic insights for novel microbes adapted to high CO concentrations.</title>
        <authorList>
            <person name="Probst A.J."/>
            <person name="Castelle C.J."/>
            <person name="Singh A."/>
            <person name="Brown C.T."/>
            <person name="Anantharaman K."/>
            <person name="Sharon I."/>
            <person name="Hug L.A."/>
            <person name="Burstein D."/>
            <person name="Emerson J.B."/>
            <person name="Thomas B.C."/>
            <person name="Banfield J.F."/>
        </authorList>
    </citation>
    <scope>NUCLEOTIDE SEQUENCE [LARGE SCALE GENOMIC DNA]</scope>
    <source>
        <strain evidence="1">CG1_02_44_10</strain>
    </source>
</reference>
<dbReference type="Proteomes" id="UP000182345">
    <property type="component" value="Unassembled WGS sequence"/>
</dbReference>
<evidence type="ECO:0000313" key="2">
    <source>
        <dbReference type="Proteomes" id="UP000182345"/>
    </source>
</evidence>
<comment type="caution">
    <text evidence="1">The sequence shown here is derived from an EMBL/GenBank/DDBJ whole genome shotgun (WGS) entry which is preliminary data.</text>
</comment>
<dbReference type="AlphaFoldDB" id="A0A1J4RZB0"/>
<proteinExistence type="predicted"/>
<protein>
    <submittedName>
        <fullName evidence="1">Uncharacterized protein</fullName>
    </submittedName>
</protein>
<name>A0A1J4RZB0_9BACT</name>
<sequence>MCFAMSGTSRPGGAVRVFGPGVGLANEIDMALGKVERPPTPQELQRIVIDPQVREAVVAALRGQWVIKPMDFGQLCEREGNYIGIICEMAGVNRPSDSSIEAALRKAEKEWGGLTEHDRVIPAGLTLGGLRQLFIAFNETNAPGFKLYDSFRNRWWAENKDIQLLPTQLGVIRLDLGSAMLPTNLAGHPYFLSYEEQEVWAKAQGGDGLTSVEETLCVFSRSGLEFQRPLWPAGSCRCRNSYGGAHSLSVDWDAANGLFVDRWYRDDHDWYLGALARKYTGA</sequence>
<dbReference type="EMBL" id="MNUK01000013">
    <property type="protein sequence ID" value="OIN92456.1"/>
    <property type="molecule type" value="Genomic_DNA"/>
</dbReference>
<organism evidence="1 2">
    <name type="scientific">Candidatus Collierbacteria bacterium CG1_02_44_10</name>
    <dbReference type="NCBI Taxonomy" id="1805087"/>
    <lineage>
        <taxon>Bacteria</taxon>
        <taxon>Candidatus Collieribacteriota</taxon>
    </lineage>
</organism>
<accession>A0A1J4RZB0</accession>
<evidence type="ECO:0000313" key="1">
    <source>
        <dbReference type="EMBL" id="OIN92456.1"/>
    </source>
</evidence>